<name>A0A444YPH7_ARAHY</name>
<evidence type="ECO:0000313" key="1">
    <source>
        <dbReference type="EMBL" id="RYR03860.1"/>
    </source>
</evidence>
<reference evidence="1 2" key="1">
    <citation type="submission" date="2019-01" db="EMBL/GenBank/DDBJ databases">
        <title>Sequencing of cultivated peanut Arachis hypogaea provides insights into genome evolution and oil improvement.</title>
        <authorList>
            <person name="Chen X."/>
        </authorList>
    </citation>
    <scope>NUCLEOTIDE SEQUENCE [LARGE SCALE GENOMIC DNA]</scope>
    <source>
        <strain evidence="2">cv. Fuhuasheng</strain>
        <tissue evidence="1">Leaves</tissue>
    </source>
</reference>
<sequence>MSFDDKFQILVRWSEITSDLKEKCYLWATTLKTYDNTSNNEWDIIFILNHQPLLEMTKGHFASLKANT</sequence>
<gene>
    <name evidence="1" type="ORF">Ahy_B06g083249</name>
</gene>
<organism evidence="1 2">
    <name type="scientific">Arachis hypogaea</name>
    <name type="common">Peanut</name>
    <dbReference type="NCBI Taxonomy" id="3818"/>
    <lineage>
        <taxon>Eukaryota</taxon>
        <taxon>Viridiplantae</taxon>
        <taxon>Streptophyta</taxon>
        <taxon>Embryophyta</taxon>
        <taxon>Tracheophyta</taxon>
        <taxon>Spermatophyta</taxon>
        <taxon>Magnoliopsida</taxon>
        <taxon>eudicotyledons</taxon>
        <taxon>Gunneridae</taxon>
        <taxon>Pentapetalae</taxon>
        <taxon>rosids</taxon>
        <taxon>fabids</taxon>
        <taxon>Fabales</taxon>
        <taxon>Fabaceae</taxon>
        <taxon>Papilionoideae</taxon>
        <taxon>50 kb inversion clade</taxon>
        <taxon>dalbergioids sensu lato</taxon>
        <taxon>Dalbergieae</taxon>
        <taxon>Pterocarpus clade</taxon>
        <taxon>Arachis</taxon>
    </lineage>
</organism>
<proteinExistence type="predicted"/>
<accession>A0A444YPH7</accession>
<dbReference type="AlphaFoldDB" id="A0A444YPH7"/>
<keyword evidence="2" id="KW-1185">Reference proteome</keyword>
<protein>
    <submittedName>
        <fullName evidence="1">Uncharacterized protein</fullName>
    </submittedName>
</protein>
<comment type="caution">
    <text evidence="1">The sequence shown here is derived from an EMBL/GenBank/DDBJ whole genome shotgun (WGS) entry which is preliminary data.</text>
</comment>
<dbReference type="EMBL" id="SDMP01000016">
    <property type="protein sequence ID" value="RYR03860.1"/>
    <property type="molecule type" value="Genomic_DNA"/>
</dbReference>
<evidence type="ECO:0000313" key="2">
    <source>
        <dbReference type="Proteomes" id="UP000289738"/>
    </source>
</evidence>
<dbReference type="Proteomes" id="UP000289738">
    <property type="component" value="Chromosome B06"/>
</dbReference>